<dbReference type="AlphaFoldDB" id="A0A0V0RY82"/>
<protein>
    <submittedName>
        <fullName evidence="1">Uncharacterized protein</fullName>
    </submittedName>
</protein>
<evidence type="ECO:0000313" key="1">
    <source>
        <dbReference type="EMBL" id="KRX19464.1"/>
    </source>
</evidence>
<dbReference type="Proteomes" id="UP000054630">
    <property type="component" value="Unassembled WGS sequence"/>
</dbReference>
<dbReference type="EMBL" id="JYDL01000059">
    <property type="protein sequence ID" value="KRX19464.1"/>
    <property type="molecule type" value="Genomic_DNA"/>
</dbReference>
<organism evidence="1 2">
    <name type="scientific">Trichinella nelsoni</name>
    <dbReference type="NCBI Taxonomy" id="6336"/>
    <lineage>
        <taxon>Eukaryota</taxon>
        <taxon>Metazoa</taxon>
        <taxon>Ecdysozoa</taxon>
        <taxon>Nematoda</taxon>
        <taxon>Enoplea</taxon>
        <taxon>Dorylaimia</taxon>
        <taxon>Trichinellida</taxon>
        <taxon>Trichinellidae</taxon>
        <taxon>Trichinella</taxon>
    </lineage>
</organism>
<reference evidence="1 2" key="1">
    <citation type="submission" date="2015-01" db="EMBL/GenBank/DDBJ databases">
        <title>Evolution of Trichinella species and genotypes.</title>
        <authorList>
            <person name="Korhonen P.K."/>
            <person name="Edoardo P."/>
            <person name="Giuseppe L.R."/>
            <person name="Gasser R.B."/>
        </authorList>
    </citation>
    <scope>NUCLEOTIDE SEQUENCE [LARGE SCALE GENOMIC DNA]</scope>
    <source>
        <strain evidence="1">ISS37</strain>
    </source>
</reference>
<sequence>MFDCDVMINSELILPKAMSYANSVDLTLVLSSSQEERSALLFYTIFKIITSEAPLIEEITFQKFEDSISHQILHRQF</sequence>
<accession>A0A0V0RY82</accession>
<comment type="caution">
    <text evidence="1">The sequence shown here is derived from an EMBL/GenBank/DDBJ whole genome shotgun (WGS) entry which is preliminary data.</text>
</comment>
<evidence type="ECO:0000313" key="2">
    <source>
        <dbReference type="Proteomes" id="UP000054630"/>
    </source>
</evidence>
<name>A0A0V0RY82_9BILA</name>
<proteinExistence type="predicted"/>
<keyword evidence="2" id="KW-1185">Reference proteome</keyword>
<gene>
    <name evidence="1" type="ORF">T07_12491</name>
</gene>